<dbReference type="GO" id="GO:0019695">
    <property type="term" value="P:choline metabolic process"/>
    <property type="evidence" value="ECO:0007669"/>
    <property type="project" value="TreeGrafter"/>
</dbReference>
<dbReference type="PROSITE" id="PS00122">
    <property type="entry name" value="CARBOXYLESTERASE_B_1"/>
    <property type="match status" value="1"/>
</dbReference>
<dbReference type="EMBL" id="CAEY01001801">
    <property type="status" value="NOT_ANNOTATED_CDS"/>
    <property type="molecule type" value="Genomic_DNA"/>
</dbReference>
<gene>
    <name evidence="8" type="primary">107361446</name>
</gene>
<dbReference type="OrthoDB" id="6418429at2759"/>
<evidence type="ECO:0000256" key="1">
    <source>
        <dbReference type="ARBA" id="ARBA00005964"/>
    </source>
</evidence>
<evidence type="ECO:0000256" key="4">
    <source>
        <dbReference type="ARBA" id="ARBA00023180"/>
    </source>
</evidence>
<keyword evidence="6" id="KW-1133">Transmembrane helix</keyword>
<keyword evidence="6" id="KW-0812">Transmembrane</keyword>
<feature type="transmembrane region" description="Helical" evidence="6">
    <location>
        <begin position="12"/>
        <end position="41"/>
    </location>
</feature>
<dbReference type="GO" id="GO:0005886">
    <property type="term" value="C:plasma membrane"/>
    <property type="evidence" value="ECO:0007669"/>
    <property type="project" value="TreeGrafter"/>
</dbReference>
<evidence type="ECO:0000313" key="8">
    <source>
        <dbReference type="EnsemblMetazoa" id="tetur06g03330.1"/>
    </source>
</evidence>
<keyword evidence="4" id="KW-0325">Glycoprotein</keyword>
<dbReference type="Pfam" id="PF00135">
    <property type="entry name" value="COesterase"/>
    <property type="match status" value="1"/>
</dbReference>
<reference evidence="8" key="2">
    <citation type="submission" date="2015-06" db="UniProtKB">
        <authorList>
            <consortium name="EnsemblMetazoa"/>
        </authorList>
    </citation>
    <scope>IDENTIFICATION</scope>
</reference>
<dbReference type="HOGENOM" id="CLU_006586_13_0_1"/>
<dbReference type="AlphaFoldDB" id="T1K786"/>
<dbReference type="InterPro" id="IPR050654">
    <property type="entry name" value="AChE-related_enzymes"/>
</dbReference>
<feature type="domain" description="Carboxylesterase type B" evidence="7">
    <location>
        <begin position="46"/>
        <end position="540"/>
    </location>
</feature>
<dbReference type="GO" id="GO:0005615">
    <property type="term" value="C:extracellular space"/>
    <property type="evidence" value="ECO:0007669"/>
    <property type="project" value="TreeGrafter"/>
</dbReference>
<evidence type="ECO:0000256" key="2">
    <source>
        <dbReference type="ARBA" id="ARBA00022487"/>
    </source>
</evidence>
<keyword evidence="9" id="KW-1185">Reference proteome</keyword>
<reference evidence="9" key="1">
    <citation type="submission" date="2011-08" db="EMBL/GenBank/DDBJ databases">
        <authorList>
            <person name="Rombauts S."/>
        </authorList>
    </citation>
    <scope>NUCLEOTIDE SEQUENCE</scope>
    <source>
        <strain evidence="9">London</strain>
    </source>
</reference>
<evidence type="ECO:0000313" key="9">
    <source>
        <dbReference type="Proteomes" id="UP000015104"/>
    </source>
</evidence>
<dbReference type="Proteomes" id="UP000015104">
    <property type="component" value="Unassembled WGS sequence"/>
</dbReference>
<proteinExistence type="inferred from homology"/>
<evidence type="ECO:0000256" key="6">
    <source>
        <dbReference type="SAM" id="Phobius"/>
    </source>
</evidence>
<keyword evidence="2" id="KW-0719">Serine esterase</keyword>
<dbReference type="EC" id="3.1.1.-" evidence="5"/>
<keyword evidence="3 5" id="KW-0378">Hydrolase</keyword>
<name>T1K786_TETUR</name>
<dbReference type="InterPro" id="IPR019826">
    <property type="entry name" value="Carboxylesterase_B_AS"/>
</dbReference>
<dbReference type="KEGG" id="tut:107361446"/>
<dbReference type="PANTHER" id="PTHR43918:SF4">
    <property type="entry name" value="CARBOXYLIC ESTER HYDROLASE"/>
    <property type="match status" value="1"/>
</dbReference>
<sequence length="572" mass="64999">MKMKNRKMEKLFYPSIITSIILLSILILCIFLHAFVIRIVYPIDLTPVVRISNGPVQGKFIKYEKVKVAHFLGIPFAKPPIGPLRFQLPVKPDNWTSVKQVVNYGSPCLQRSQHITVDRTNENCLFLNVYVTESTLKSSNSTFLRPVLFWIYGGALTFGFGNDYYSGIPIVPLHEVVLVTHNYRLNAFGFMHFGDKETRIPPNIGLKDQLLALQWVKENIDKFGGDPDQVTIFGESAGAMSVSAHILSPLSRGLFKRAILQSGTIMFPVEDPDYYIENGFTLLGRTSCASSTDLLNCLQSLPASTIMNAQSDGLLTFRWFYGDDFLPYSPSEAFSKGMFDNSLDILLGVEQNEFAMFMGLLSATQFNPKIDVTLNYSQAVDYLRLIFKEEAIGYFTELYFNSSIDLSSAYLLKQLIQAYSDTIIVCPTYMFGVEYWSKGGQETGKVYGYYHTQKPIPSYNTMCDDSPWTGICHGSDLTYVFGHPLVEPGYPQKDIDLSREMMKIWTHFAEFGYMPRVNEKEWKPLNEDLSAMVLNIDNLGEVERERIAFCVQQWDELVQNNILNFTYIMSAV</sequence>
<organism evidence="8 9">
    <name type="scientific">Tetranychus urticae</name>
    <name type="common">Two-spotted spider mite</name>
    <dbReference type="NCBI Taxonomy" id="32264"/>
    <lineage>
        <taxon>Eukaryota</taxon>
        <taxon>Metazoa</taxon>
        <taxon>Ecdysozoa</taxon>
        <taxon>Arthropoda</taxon>
        <taxon>Chelicerata</taxon>
        <taxon>Arachnida</taxon>
        <taxon>Acari</taxon>
        <taxon>Acariformes</taxon>
        <taxon>Trombidiformes</taxon>
        <taxon>Prostigmata</taxon>
        <taxon>Eleutherengona</taxon>
        <taxon>Raphignathae</taxon>
        <taxon>Tetranychoidea</taxon>
        <taxon>Tetranychidae</taxon>
        <taxon>Tetranychus</taxon>
    </lineage>
</organism>
<dbReference type="EnsemblMetazoa" id="tetur06g03330.1">
    <property type="protein sequence ID" value="tetur06g03330.1"/>
    <property type="gene ID" value="tetur06g03330"/>
</dbReference>
<dbReference type="OMA" id="RERIAFC"/>
<dbReference type="ESTHER" id="tetur-t1k786">
    <property type="family name" value="Cholinesterase-like"/>
</dbReference>
<protein>
    <recommendedName>
        <fullName evidence="5">Carboxylic ester hydrolase</fullName>
        <ecNumber evidence="5">3.1.1.-</ecNumber>
    </recommendedName>
</protein>
<evidence type="ECO:0000256" key="5">
    <source>
        <dbReference type="RuleBase" id="RU361235"/>
    </source>
</evidence>
<dbReference type="Gene3D" id="3.40.50.1820">
    <property type="entry name" value="alpha/beta hydrolase"/>
    <property type="match status" value="1"/>
</dbReference>
<comment type="similarity">
    <text evidence="1 5">Belongs to the type-B carboxylesterase/lipase family.</text>
</comment>
<dbReference type="eggNOG" id="KOG4389">
    <property type="taxonomic scope" value="Eukaryota"/>
</dbReference>
<keyword evidence="6" id="KW-0472">Membrane</keyword>
<dbReference type="InterPro" id="IPR002018">
    <property type="entry name" value="CarbesteraseB"/>
</dbReference>
<dbReference type="InterPro" id="IPR029058">
    <property type="entry name" value="AB_hydrolase_fold"/>
</dbReference>
<evidence type="ECO:0000256" key="3">
    <source>
        <dbReference type="ARBA" id="ARBA00022801"/>
    </source>
</evidence>
<dbReference type="PANTHER" id="PTHR43918">
    <property type="entry name" value="ACETYLCHOLINESTERASE"/>
    <property type="match status" value="1"/>
</dbReference>
<evidence type="ECO:0000259" key="7">
    <source>
        <dbReference type="Pfam" id="PF00135"/>
    </source>
</evidence>
<dbReference type="SMR" id="T1K786"/>
<dbReference type="SUPFAM" id="SSF53474">
    <property type="entry name" value="alpha/beta-Hydrolases"/>
    <property type="match status" value="1"/>
</dbReference>
<dbReference type="GO" id="GO:0003990">
    <property type="term" value="F:acetylcholinesterase activity"/>
    <property type="evidence" value="ECO:0007669"/>
    <property type="project" value="TreeGrafter"/>
</dbReference>
<dbReference type="GO" id="GO:0006581">
    <property type="term" value="P:acetylcholine catabolic process"/>
    <property type="evidence" value="ECO:0007669"/>
    <property type="project" value="TreeGrafter"/>
</dbReference>
<dbReference type="STRING" id="32264.T1K786"/>
<accession>T1K786</accession>